<dbReference type="InterPro" id="IPR004386">
    <property type="entry name" value="Toxin_YafQ-like"/>
</dbReference>
<keyword evidence="6" id="KW-1185">Reference proteome</keyword>
<dbReference type="PIRSF" id="PIRSF006156">
    <property type="entry name" value="YafQ"/>
    <property type="match status" value="1"/>
</dbReference>
<comment type="similarity">
    <text evidence="2">Belongs to the RelE toxin family. YafQ subfamily.</text>
</comment>
<dbReference type="Proteomes" id="UP000052257">
    <property type="component" value="Unassembled WGS sequence"/>
</dbReference>
<dbReference type="Gene3D" id="3.30.2310.20">
    <property type="entry name" value="RelE-like"/>
    <property type="match status" value="1"/>
</dbReference>
<evidence type="ECO:0000313" key="4">
    <source>
        <dbReference type="EMBL" id="CUU71495.1"/>
    </source>
</evidence>
<evidence type="ECO:0000256" key="2">
    <source>
        <dbReference type="ARBA" id="ARBA00061366"/>
    </source>
</evidence>
<dbReference type="FunFam" id="3.30.2310.20:FF:000003">
    <property type="entry name" value="Type II toxin-antitoxin system YafQ family toxin"/>
    <property type="match status" value="1"/>
</dbReference>
<evidence type="ECO:0000313" key="7">
    <source>
        <dbReference type="Proteomes" id="UP000052257"/>
    </source>
</evidence>
<dbReference type="Pfam" id="PF15738">
    <property type="entry name" value="YafQ_toxin"/>
    <property type="match status" value="1"/>
</dbReference>
<organism evidence="4 6">
    <name type="scientific">Campylobacter hyointestinalis subsp. hyointestinalis</name>
    <dbReference type="NCBI Taxonomy" id="91352"/>
    <lineage>
        <taxon>Bacteria</taxon>
        <taxon>Pseudomonadati</taxon>
        <taxon>Campylobacterota</taxon>
        <taxon>Epsilonproteobacteria</taxon>
        <taxon>Campylobacterales</taxon>
        <taxon>Campylobacteraceae</taxon>
        <taxon>Campylobacter</taxon>
    </lineage>
</organism>
<sequence>MLDIYYENSFKADYKKLVKQGFDIDLLSTAIEYLINKIELPKKYKNHSLTGSFKGYFDCHLKPDCVLIYKIENNTLYLVRIGSHSNLFKSYK</sequence>
<protein>
    <submittedName>
        <fullName evidence="4">Addiction module antitoxin</fullName>
        <ecNumber evidence="4">3.1.-.-</ecNumber>
    </submittedName>
</protein>
<accession>A0A9W5EXQ4</accession>
<comment type="caution">
    <text evidence="4">The sequence shown here is derived from an EMBL/GenBank/DDBJ whole genome shotgun (WGS) entry which is preliminary data.</text>
</comment>
<dbReference type="PANTHER" id="PTHR40588">
    <property type="entry name" value="MRNA INTERFERASE TOXIN YAFQ"/>
    <property type="match status" value="1"/>
</dbReference>
<feature type="active site" description="Proton donor" evidence="3">
    <location>
        <position position="84"/>
    </location>
</feature>
<gene>
    <name evidence="4" type="primary">yafQ</name>
    <name evidence="4" type="ORF">ERS686654_00344</name>
    <name evidence="5" type="ORF">ERS739220_00924</name>
</gene>
<dbReference type="InterPro" id="IPR007712">
    <property type="entry name" value="RelE/ParE_toxin"/>
</dbReference>
<keyword evidence="1" id="KW-1277">Toxin-antitoxin system</keyword>
<name>A0A0S4RNY6_CAMHY</name>
<reference evidence="6 7" key="1">
    <citation type="submission" date="2015-11" db="EMBL/GenBank/DDBJ databases">
        <authorList>
            <consortium name="Pathogen Informatics"/>
        </authorList>
    </citation>
    <scope>NUCLEOTIDE SEQUENCE [LARGE SCALE GENOMIC DNA]</scope>
    <source>
        <strain evidence="4 6">006A-0059</strain>
        <strain evidence="5 7">006A-0191</strain>
    </source>
</reference>
<keyword evidence="4" id="KW-0378">Hydrolase</keyword>
<dbReference type="GO" id="GO:0006402">
    <property type="term" value="P:mRNA catabolic process"/>
    <property type="evidence" value="ECO:0007669"/>
    <property type="project" value="TreeGrafter"/>
</dbReference>
<dbReference type="GO" id="GO:0016787">
    <property type="term" value="F:hydrolase activity"/>
    <property type="evidence" value="ECO:0007669"/>
    <property type="project" value="UniProtKB-KW"/>
</dbReference>
<accession>A0A0S4RNY6</accession>
<dbReference type="Proteomes" id="UP000052237">
    <property type="component" value="Unassembled WGS sequence"/>
</dbReference>
<dbReference type="SUPFAM" id="SSF143011">
    <property type="entry name" value="RelE-like"/>
    <property type="match status" value="1"/>
</dbReference>
<dbReference type="RefSeq" id="WP_034961474.1">
    <property type="nucleotide sequence ID" value="NZ_CP053827.1"/>
</dbReference>
<dbReference type="GO" id="GO:0006415">
    <property type="term" value="P:translational termination"/>
    <property type="evidence" value="ECO:0007669"/>
    <property type="project" value="TreeGrafter"/>
</dbReference>
<dbReference type="GO" id="GO:0004521">
    <property type="term" value="F:RNA endonuclease activity"/>
    <property type="evidence" value="ECO:0007669"/>
    <property type="project" value="TreeGrafter"/>
</dbReference>
<dbReference type="EMBL" id="FAUW01000002">
    <property type="protein sequence ID" value="CUU78026.1"/>
    <property type="molecule type" value="Genomic_DNA"/>
</dbReference>
<dbReference type="AlphaFoldDB" id="A0A0S4RNY6"/>
<evidence type="ECO:0000313" key="5">
    <source>
        <dbReference type="EMBL" id="CUU78026.1"/>
    </source>
</evidence>
<dbReference type="PANTHER" id="PTHR40588:SF1">
    <property type="entry name" value="MRNA INTERFERASE TOXIN YAFQ"/>
    <property type="match status" value="1"/>
</dbReference>
<dbReference type="EMBL" id="FAVB01000001">
    <property type="protein sequence ID" value="CUU71495.1"/>
    <property type="molecule type" value="Genomic_DNA"/>
</dbReference>
<dbReference type="NCBIfam" id="TIGR00053">
    <property type="entry name" value="YafQ family addiction module toxin"/>
    <property type="match status" value="1"/>
</dbReference>
<evidence type="ECO:0000313" key="6">
    <source>
        <dbReference type="Proteomes" id="UP000052237"/>
    </source>
</evidence>
<dbReference type="NCBIfam" id="TIGR02385">
    <property type="entry name" value="RelE_StbE"/>
    <property type="match status" value="1"/>
</dbReference>
<proteinExistence type="inferred from homology"/>
<dbReference type="GeneID" id="29474405"/>
<evidence type="ECO:0000256" key="3">
    <source>
        <dbReference type="PIRSR" id="PIRSR006156-1"/>
    </source>
</evidence>
<dbReference type="InterPro" id="IPR035093">
    <property type="entry name" value="RelE/ParE_toxin_dom_sf"/>
</dbReference>
<evidence type="ECO:0000256" key="1">
    <source>
        <dbReference type="ARBA" id="ARBA00022649"/>
    </source>
</evidence>
<dbReference type="EC" id="3.1.-.-" evidence="4"/>